<accession>A0ABS7ZNM4</accession>
<dbReference type="Proteomes" id="UP000714380">
    <property type="component" value="Unassembled WGS sequence"/>
</dbReference>
<keyword evidence="3" id="KW-1185">Reference proteome</keyword>
<dbReference type="RefSeq" id="WP_225670589.1">
    <property type="nucleotide sequence ID" value="NZ_JAEDAH010000002.1"/>
</dbReference>
<dbReference type="PROSITE" id="PS51257">
    <property type="entry name" value="PROKAR_LIPOPROTEIN"/>
    <property type="match status" value="1"/>
</dbReference>
<evidence type="ECO:0000313" key="3">
    <source>
        <dbReference type="Proteomes" id="UP000714380"/>
    </source>
</evidence>
<organism evidence="2 3">
    <name type="scientific">Thalassolituus marinus</name>
    <dbReference type="NCBI Taxonomy" id="671053"/>
    <lineage>
        <taxon>Bacteria</taxon>
        <taxon>Pseudomonadati</taxon>
        <taxon>Pseudomonadota</taxon>
        <taxon>Gammaproteobacteria</taxon>
        <taxon>Oceanospirillales</taxon>
        <taxon>Oceanospirillaceae</taxon>
        <taxon>Thalassolituus</taxon>
    </lineage>
</organism>
<protein>
    <submittedName>
        <fullName evidence="2">Carboxypeptidase regulatory-like domain-containing protein</fullName>
    </submittedName>
</protein>
<sequence length="1075" mass="110719">MEHSIFKKAKLAAAIALVSSTTLMTGCLVDGDKSTTTSTTVQEDASRISVTDQVTPRAEILGIVQDTNGNPVAGARVSIGSASAISDANGAYSIPNVAVTGFTGNADTANAQPIQVSIVPANSVEGVKYLAATVSVTPQASTIIQTVDGDHTNTEDALLAIVTTDGLAVSAGVTVIPALESTVTGVLRDNATGEVVANAVIGLEVLEVNGVNQQQVQNSNGGGTSYGVGIYQAATDAEGRFTFENLPVDTDFDIAINGWILDSLTGGNVGNNNSGEFATTPEVAVQNIGTVYADLITSQDDIEPFVTSVTGVVVNAVTGLLNDDLDGTQGLTVHFSEPLQSLVDSNSVYVYNTTAKAAVALQGQPVLSADGRSVTITTASPIPANNTFEIYLNKMDFQDIAGNALDAGVVGTFKGQPTPAYDANVTLGNSNSLKLTLKTFADPITEAGAVVGLTQQLEDGGDSAFEILQGLNSTFIDVDTGTLRSGDVSIEQLNEPESEDRLKALSDATYGEAGLAGAPVAVAADVARVQFTIDGTTEASAYKLELKNALGVAQFLTLDVSPLVGTLANNGTTAVTLTLNDGFQGVVDLLAESVEPGWTLSIASLTDFGSEDGIASVVLTDQLAPTTVLQNSYGAGDSTTSVVGLNYGNGGELSDITTATVGTPLLNITPRLLTPQVGETPALPVGDTWTAVRDLMDIDSNGNAQVDTSGLPFGTTAYDAKAFAAWAVGDRKIGIAMSEDVTLTGTPTHNASQSLSDWKVQNDVVVNDQNNPVTADLINVTVPDVIAFANTDHGSVIDFTGNITDNSGNTATAANNPKVVVNDLMPPMPVSAVYNGEKIILTYNENVSVVDGTEFILDGLSGDKTFTVDTADVTVSGATVTIPRSVFGDIDSEQLFDRGTYDHDDDNTNADAAHGVVLTRDVEDLRGVSWANWDGGAGLVDIPGIVIRDDAGVFETSTPLPTGFANAATGFSVVYRFSHRIDLQNSFGAASASSMTGAEVDLAFTLTTAGTGIINTANGTSASLDPTGRVLTVTVAVVGDPIATGDTFGLTGGTIQSEWDSNDPVITTLNDITAQ</sequence>
<dbReference type="EMBL" id="JAEDAH010000002">
    <property type="protein sequence ID" value="MCA6062071.1"/>
    <property type="molecule type" value="Genomic_DNA"/>
</dbReference>
<name>A0ABS7ZNM4_9GAMM</name>
<keyword evidence="1" id="KW-0732">Signal</keyword>
<dbReference type="InterPro" id="IPR014755">
    <property type="entry name" value="Cu-Rt/internalin_Ig-like"/>
</dbReference>
<evidence type="ECO:0000256" key="1">
    <source>
        <dbReference type="ARBA" id="ARBA00022729"/>
    </source>
</evidence>
<dbReference type="Gene3D" id="2.60.40.1220">
    <property type="match status" value="1"/>
</dbReference>
<comment type="caution">
    <text evidence="2">The sequence shown here is derived from an EMBL/GenBank/DDBJ whole genome shotgun (WGS) entry which is preliminary data.</text>
</comment>
<dbReference type="SUPFAM" id="SSF49464">
    <property type="entry name" value="Carboxypeptidase regulatory domain-like"/>
    <property type="match status" value="1"/>
</dbReference>
<gene>
    <name evidence="2" type="ORF">I9W95_00460</name>
</gene>
<evidence type="ECO:0000313" key="2">
    <source>
        <dbReference type="EMBL" id="MCA6062071.1"/>
    </source>
</evidence>
<reference evidence="2 3" key="1">
    <citation type="submission" date="2020-12" db="EMBL/GenBank/DDBJ databases">
        <title>Novel Thalassolituus-related marine hydrocarbonoclastic bacteria mediated algae-derived hydrocarbons mineralization in twilight zone of the northern South China Sea.</title>
        <authorList>
            <person name="Dong C."/>
        </authorList>
    </citation>
    <scope>NUCLEOTIDE SEQUENCE [LARGE SCALE GENOMIC DNA]</scope>
    <source>
        <strain evidence="2 3">IMCC1826</strain>
    </source>
</reference>
<proteinExistence type="predicted"/>
<dbReference type="InterPro" id="IPR008969">
    <property type="entry name" value="CarboxyPept-like_regulatory"/>
</dbReference>